<dbReference type="GeneID" id="89933977"/>
<keyword evidence="1" id="KW-0812">Transmembrane</keyword>
<keyword evidence="3" id="KW-1185">Reference proteome</keyword>
<gene>
    <name evidence="2" type="ORF">N656DRAFT_500940</name>
</gene>
<feature type="transmembrane region" description="Helical" evidence="1">
    <location>
        <begin position="36"/>
        <end position="54"/>
    </location>
</feature>
<comment type="caution">
    <text evidence="2">The sequence shown here is derived from an EMBL/GenBank/DDBJ whole genome shotgun (WGS) entry which is preliminary data.</text>
</comment>
<evidence type="ECO:0000313" key="3">
    <source>
        <dbReference type="Proteomes" id="UP001302812"/>
    </source>
</evidence>
<accession>A0AAN6TJ15</accession>
<keyword evidence="1" id="KW-0472">Membrane</keyword>
<protein>
    <submittedName>
        <fullName evidence="2">Uncharacterized protein</fullName>
    </submittedName>
</protein>
<reference evidence="2" key="1">
    <citation type="journal article" date="2023" name="Mol. Phylogenet. Evol.">
        <title>Genome-scale phylogeny and comparative genomics of the fungal order Sordariales.</title>
        <authorList>
            <person name="Hensen N."/>
            <person name="Bonometti L."/>
            <person name="Westerberg I."/>
            <person name="Brannstrom I.O."/>
            <person name="Guillou S."/>
            <person name="Cros-Aarteil S."/>
            <person name="Calhoun S."/>
            <person name="Haridas S."/>
            <person name="Kuo A."/>
            <person name="Mondo S."/>
            <person name="Pangilinan J."/>
            <person name="Riley R."/>
            <person name="LaButti K."/>
            <person name="Andreopoulos B."/>
            <person name="Lipzen A."/>
            <person name="Chen C."/>
            <person name="Yan M."/>
            <person name="Daum C."/>
            <person name="Ng V."/>
            <person name="Clum A."/>
            <person name="Steindorff A."/>
            <person name="Ohm R.A."/>
            <person name="Martin F."/>
            <person name="Silar P."/>
            <person name="Natvig D.O."/>
            <person name="Lalanne C."/>
            <person name="Gautier V."/>
            <person name="Ament-Velasquez S.L."/>
            <person name="Kruys A."/>
            <person name="Hutchinson M.I."/>
            <person name="Powell A.J."/>
            <person name="Barry K."/>
            <person name="Miller A.N."/>
            <person name="Grigoriev I.V."/>
            <person name="Debuchy R."/>
            <person name="Gladieux P."/>
            <person name="Hiltunen Thoren M."/>
            <person name="Johannesson H."/>
        </authorList>
    </citation>
    <scope>NUCLEOTIDE SEQUENCE</scope>
    <source>
        <strain evidence="2">CBS 508.74</strain>
    </source>
</reference>
<name>A0AAN6TJ15_9PEZI</name>
<evidence type="ECO:0000313" key="2">
    <source>
        <dbReference type="EMBL" id="KAK4115392.1"/>
    </source>
</evidence>
<keyword evidence="1" id="KW-1133">Transmembrane helix</keyword>
<organism evidence="2 3">
    <name type="scientific">Canariomyces notabilis</name>
    <dbReference type="NCBI Taxonomy" id="2074819"/>
    <lineage>
        <taxon>Eukaryota</taxon>
        <taxon>Fungi</taxon>
        <taxon>Dikarya</taxon>
        <taxon>Ascomycota</taxon>
        <taxon>Pezizomycotina</taxon>
        <taxon>Sordariomycetes</taxon>
        <taxon>Sordariomycetidae</taxon>
        <taxon>Sordariales</taxon>
        <taxon>Chaetomiaceae</taxon>
        <taxon>Canariomyces</taxon>
    </lineage>
</organism>
<dbReference type="Proteomes" id="UP001302812">
    <property type="component" value="Unassembled WGS sequence"/>
</dbReference>
<dbReference type="EMBL" id="MU853335">
    <property type="protein sequence ID" value="KAK4115392.1"/>
    <property type="molecule type" value="Genomic_DNA"/>
</dbReference>
<sequence length="78" mass="9096">MTLFIACRRFVSRLVNRNPGTLKLPRTEIDLRSGQSFFTLVGVLVVVVDWWWWWVPTICGHRGTLSELAPWRKSDSVH</sequence>
<evidence type="ECO:0000256" key="1">
    <source>
        <dbReference type="SAM" id="Phobius"/>
    </source>
</evidence>
<reference evidence="2" key="2">
    <citation type="submission" date="2023-05" db="EMBL/GenBank/DDBJ databases">
        <authorList>
            <consortium name="Lawrence Berkeley National Laboratory"/>
            <person name="Steindorff A."/>
            <person name="Hensen N."/>
            <person name="Bonometti L."/>
            <person name="Westerberg I."/>
            <person name="Brannstrom I.O."/>
            <person name="Guillou S."/>
            <person name="Cros-Aarteil S."/>
            <person name="Calhoun S."/>
            <person name="Haridas S."/>
            <person name="Kuo A."/>
            <person name="Mondo S."/>
            <person name="Pangilinan J."/>
            <person name="Riley R."/>
            <person name="Labutti K."/>
            <person name="Andreopoulos B."/>
            <person name="Lipzen A."/>
            <person name="Chen C."/>
            <person name="Yanf M."/>
            <person name="Daum C."/>
            <person name="Ng V."/>
            <person name="Clum A."/>
            <person name="Ohm R."/>
            <person name="Martin F."/>
            <person name="Silar P."/>
            <person name="Natvig D."/>
            <person name="Lalanne C."/>
            <person name="Gautier V."/>
            <person name="Ament-Velasquez S.L."/>
            <person name="Kruys A."/>
            <person name="Hutchinson M.I."/>
            <person name="Powell A.J."/>
            <person name="Barry K."/>
            <person name="Miller A.N."/>
            <person name="Grigoriev I.V."/>
            <person name="Debuchy R."/>
            <person name="Gladieux P."/>
            <person name="Thoren M.H."/>
            <person name="Johannesson H."/>
        </authorList>
    </citation>
    <scope>NUCLEOTIDE SEQUENCE</scope>
    <source>
        <strain evidence="2">CBS 508.74</strain>
    </source>
</reference>
<dbReference type="AlphaFoldDB" id="A0AAN6TJ15"/>
<proteinExistence type="predicted"/>
<dbReference type="RefSeq" id="XP_064672962.1">
    <property type="nucleotide sequence ID" value="XM_064809853.1"/>
</dbReference>